<dbReference type="AlphaFoldDB" id="A0A3S1B8W1"/>
<accession>A0A3S1B8W1</accession>
<evidence type="ECO:0000313" key="4">
    <source>
        <dbReference type="Proteomes" id="UP000271974"/>
    </source>
</evidence>
<evidence type="ECO:0000256" key="2">
    <source>
        <dbReference type="SAM" id="MobiDB-lite"/>
    </source>
</evidence>
<dbReference type="EMBL" id="RQTK01000544">
    <property type="protein sequence ID" value="RUS77902.1"/>
    <property type="molecule type" value="Genomic_DNA"/>
</dbReference>
<sequence>MLPDLEEVRGENERLRARKARDQYKTSAQNADQDTINLLMSDNVPQVSLREGNRFSDSLRRTVIALQSKCNVSTSQCSKCIQAVAKELFGVNWSLKELPSQQTLRDIADEAHVLSKVLTAEKLRQSQFILYLDGTSRDKQKIVGHQVTLENGDTLSLGYTDVATEDAATLLDVTISILRELGEIYAPGDQESVFKEILSKLKGTRTDRASVMKKFCRDLDSSCKSTLGNDEQLVFLHCNAHFLLGISSSGDAALKKVEAGLEVKLGRDTFAKFSRFSLTENATSRFIRTACAILGPRGDQKSVCRVEWLAFCEEKEVSSKLPSYRSNRFNCFFEGAARLIQNLSTIQEFLCGSFLEHENLLIDSVRKDASDRNLMTLVDTLGFMYLHFTGPYWQLVRSSTKFEEFPSYVRRLHASFINCAEDSVHVLSSSFQPSLLPQRYDVPEREREINDKPVCFH</sequence>
<name>A0A3S1B8W1_ELYCH</name>
<dbReference type="PANTHER" id="PTHR11046">
    <property type="entry name" value="OLIGORIBONUCLEASE, MITOCHONDRIAL"/>
    <property type="match status" value="1"/>
</dbReference>
<dbReference type="PANTHER" id="PTHR11046:SF29">
    <property type="match status" value="1"/>
</dbReference>
<feature type="compositionally biased region" description="Basic and acidic residues" evidence="2">
    <location>
        <begin position="1"/>
        <end position="24"/>
    </location>
</feature>
<protein>
    <submittedName>
        <fullName evidence="3">Uncharacterized protein</fullName>
    </submittedName>
</protein>
<dbReference type="Proteomes" id="UP000271974">
    <property type="component" value="Unassembled WGS sequence"/>
</dbReference>
<keyword evidence="4" id="KW-1185">Reference proteome</keyword>
<keyword evidence="1" id="KW-0378">Hydrolase</keyword>
<feature type="region of interest" description="Disordered" evidence="2">
    <location>
        <begin position="1"/>
        <end position="27"/>
    </location>
</feature>
<dbReference type="InterPro" id="IPR022894">
    <property type="entry name" value="Oligoribonuclease"/>
</dbReference>
<keyword evidence="1" id="KW-0540">Nuclease</keyword>
<evidence type="ECO:0000313" key="3">
    <source>
        <dbReference type="EMBL" id="RUS77902.1"/>
    </source>
</evidence>
<comment type="caution">
    <text evidence="3">The sequence shown here is derived from an EMBL/GenBank/DDBJ whole genome shotgun (WGS) entry which is preliminary data.</text>
</comment>
<dbReference type="OrthoDB" id="6141694at2759"/>
<organism evidence="3 4">
    <name type="scientific">Elysia chlorotica</name>
    <name type="common">Eastern emerald elysia</name>
    <name type="synonym">Sea slug</name>
    <dbReference type="NCBI Taxonomy" id="188477"/>
    <lineage>
        <taxon>Eukaryota</taxon>
        <taxon>Metazoa</taxon>
        <taxon>Spiralia</taxon>
        <taxon>Lophotrochozoa</taxon>
        <taxon>Mollusca</taxon>
        <taxon>Gastropoda</taxon>
        <taxon>Heterobranchia</taxon>
        <taxon>Euthyneura</taxon>
        <taxon>Panpulmonata</taxon>
        <taxon>Sacoglossa</taxon>
        <taxon>Placobranchoidea</taxon>
        <taxon>Plakobranchidae</taxon>
        <taxon>Elysia</taxon>
    </lineage>
</organism>
<proteinExistence type="predicted"/>
<evidence type="ECO:0000256" key="1">
    <source>
        <dbReference type="ARBA" id="ARBA00022722"/>
    </source>
</evidence>
<gene>
    <name evidence="3" type="ORF">EGW08_014333</name>
</gene>
<reference evidence="3 4" key="1">
    <citation type="submission" date="2019-01" db="EMBL/GenBank/DDBJ databases">
        <title>A draft genome assembly of the solar-powered sea slug Elysia chlorotica.</title>
        <authorList>
            <person name="Cai H."/>
            <person name="Li Q."/>
            <person name="Fang X."/>
            <person name="Li J."/>
            <person name="Curtis N.E."/>
            <person name="Altenburger A."/>
            <person name="Shibata T."/>
            <person name="Feng M."/>
            <person name="Maeda T."/>
            <person name="Schwartz J.A."/>
            <person name="Shigenobu S."/>
            <person name="Lundholm N."/>
            <person name="Nishiyama T."/>
            <person name="Yang H."/>
            <person name="Hasebe M."/>
            <person name="Li S."/>
            <person name="Pierce S.K."/>
            <person name="Wang J."/>
        </authorList>
    </citation>
    <scope>NUCLEOTIDE SEQUENCE [LARGE SCALE GENOMIC DNA]</scope>
    <source>
        <strain evidence="3">EC2010</strain>
        <tissue evidence="3">Whole organism of an adult</tissue>
    </source>
</reference>
<dbReference type="GO" id="GO:0000175">
    <property type="term" value="F:3'-5'-RNA exonuclease activity"/>
    <property type="evidence" value="ECO:0007669"/>
    <property type="project" value="InterPro"/>
</dbReference>